<feature type="domain" description="OmpR/PhoB-type" evidence="3">
    <location>
        <begin position="1"/>
        <end position="96"/>
    </location>
</feature>
<dbReference type="CDD" id="cd00383">
    <property type="entry name" value="trans_reg_C"/>
    <property type="match status" value="1"/>
</dbReference>
<dbReference type="Gene3D" id="1.10.10.10">
    <property type="entry name" value="Winged helix-like DNA-binding domain superfamily/Winged helix DNA-binding domain"/>
    <property type="match status" value="1"/>
</dbReference>
<proteinExistence type="predicted"/>
<evidence type="ECO:0000256" key="1">
    <source>
        <dbReference type="ARBA" id="ARBA00023125"/>
    </source>
</evidence>
<dbReference type="SMART" id="SM00862">
    <property type="entry name" value="Trans_reg_C"/>
    <property type="match status" value="1"/>
</dbReference>
<gene>
    <name evidence="4" type="ORF">Q8W38_19665</name>
</gene>
<accession>A0ABD5AEB8</accession>
<dbReference type="Proteomes" id="UP001177883">
    <property type="component" value="Unassembled WGS sequence"/>
</dbReference>
<evidence type="ECO:0000313" key="4">
    <source>
        <dbReference type="EMBL" id="MDP2491571.1"/>
    </source>
</evidence>
<dbReference type="GO" id="GO:0003677">
    <property type="term" value="F:DNA binding"/>
    <property type="evidence" value="ECO:0007669"/>
    <property type="project" value="UniProtKB-UniRule"/>
</dbReference>
<dbReference type="EMBL" id="JAUYVK010000025">
    <property type="protein sequence ID" value="MDP2491571.1"/>
    <property type="molecule type" value="Genomic_DNA"/>
</dbReference>
<dbReference type="InterPro" id="IPR001867">
    <property type="entry name" value="OmpR/PhoB-type_DNA-bd"/>
</dbReference>
<sequence length="98" mass="11223">MKITLHHGSLRLSIDGCPTIKPIQLTLSEFLVLEELLAHQGEHLTKRHLLKTGWPNSYVCDNALNMVIMSLRKKLLRLGGWIEINTIYRVGYSLDKID</sequence>
<comment type="caution">
    <text evidence="4">The sequence shown here is derived from an EMBL/GenBank/DDBJ whole genome shotgun (WGS) entry which is preliminary data.</text>
</comment>
<name>A0ABD5AEB8_VIBSP</name>
<evidence type="ECO:0000313" key="5">
    <source>
        <dbReference type="Proteomes" id="UP001177883"/>
    </source>
</evidence>
<feature type="DNA-binding region" description="OmpR/PhoB-type" evidence="2">
    <location>
        <begin position="1"/>
        <end position="96"/>
    </location>
</feature>
<protein>
    <submittedName>
        <fullName evidence="4">Helix-turn-helix domain-containing protein</fullName>
    </submittedName>
</protein>
<dbReference type="PROSITE" id="PS51755">
    <property type="entry name" value="OMPR_PHOB"/>
    <property type="match status" value="1"/>
</dbReference>
<organism evidence="4 5">
    <name type="scientific">Vibrio splendidus</name>
    <dbReference type="NCBI Taxonomy" id="29497"/>
    <lineage>
        <taxon>Bacteria</taxon>
        <taxon>Pseudomonadati</taxon>
        <taxon>Pseudomonadota</taxon>
        <taxon>Gammaproteobacteria</taxon>
        <taxon>Vibrionales</taxon>
        <taxon>Vibrionaceae</taxon>
        <taxon>Vibrio</taxon>
    </lineage>
</organism>
<dbReference type="SUPFAM" id="SSF46894">
    <property type="entry name" value="C-terminal effector domain of the bipartite response regulators"/>
    <property type="match status" value="1"/>
</dbReference>
<keyword evidence="1 2" id="KW-0238">DNA-binding</keyword>
<dbReference type="AlphaFoldDB" id="A0ABD5AEB8"/>
<dbReference type="InterPro" id="IPR036388">
    <property type="entry name" value="WH-like_DNA-bd_sf"/>
</dbReference>
<reference evidence="4" key="1">
    <citation type="submission" date="2023-07" db="EMBL/GenBank/DDBJ databases">
        <title>Genome content predicts the carbon catabolic preferences of heterotrophic bacteria.</title>
        <authorList>
            <person name="Gralka M."/>
        </authorList>
    </citation>
    <scope>NUCLEOTIDE SEQUENCE</scope>
    <source>
        <strain evidence="4">6E03</strain>
    </source>
</reference>
<dbReference type="InterPro" id="IPR016032">
    <property type="entry name" value="Sig_transdc_resp-reg_C-effctor"/>
</dbReference>
<dbReference type="RefSeq" id="WP_102492110.1">
    <property type="nucleotide sequence ID" value="NZ_JAUYVK010000025.1"/>
</dbReference>
<evidence type="ECO:0000259" key="3">
    <source>
        <dbReference type="PROSITE" id="PS51755"/>
    </source>
</evidence>
<dbReference type="Pfam" id="PF00486">
    <property type="entry name" value="Trans_reg_C"/>
    <property type="match status" value="1"/>
</dbReference>
<evidence type="ECO:0000256" key="2">
    <source>
        <dbReference type="PROSITE-ProRule" id="PRU01091"/>
    </source>
</evidence>